<evidence type="ECO:0000256" key="1">
    <source>
        <dbReference type="ARBA" id="ARBA00004651"/>
    </source>
</evidence>
<organism evidence="8 9">
    <name type="scientific">Kitasatospora xanthocidica</name>
    <dbReference type="NCBI Taxonomy" id="83382"/>
    <lineage>
        <taxon>Bacteria</taxon>
        <taxon>Bacillati</taxon>
        <taxon>Actinomycetota</taxon>
        <taxon>Actinomycetes</taxon>
        <taxon>Kitasatosporales</taxon>
        <taxon>Streptomycetaceae</taxon>
        <taxon>Kitasatospora</taxon>
    </lineage>
</organism>
<dbReference type="EMBL" id="QVIG01000001">
    <property type="protein sequence ID" value="RGD58481.1"/>
    <property type="molecule type" value="Genomic_DNA"/>
</dbReference>
<accession>A0A372ZRT4</accession>
<dbReference type="RefSeq" id="WP_117487063.1">
    <property type="nucleotide sequence ID" value="NZ_QVIG01000001.1"/>
</dbReference>
<dbReference type="Pfam" id="PF03706">
    <property type="entry name" value="LPG_synthase_TM"/>
    <property type="match status" value="1"/>
</dbReference>
<evidence type="ECO:0000256" key="6">
    <source>
        <dbReference type="SAM" id="MobiDB-lite"/>
    </source>
</evidence>
<gene>
    <name evidence="8" type="ORF">DR950_12435</name>
</gene>
<dbReference type="InterPro" id="IPR022791">
    <property type="entry name" value="L-PG_synthase/AglD"/>
</dbReference>
<feature type="region of interest" description="Disordered" evidence="6">
    <location>
        <begin position="1"/>
        <end position="28"/>
    </location>
</feature>
<proteinExistence type="predicted"/>
<evidence type="ECO:0000256" key="7">
    <source>
        <dbReference type="SAM" id="Phobius"/>
    </source>
</evidence>
<feature type="transmembrane region" description="Helical" evidence="7">
    <location>
        <begin position="34"/>
        <end position="53"/>
    </location>
</feature>
<evidence type="ECO:0000256" key="5">
    <source>
        <dbReference type="ARBA" id="ARBA00023136"/>
    </source>
</evidence>
<feature type="transmembrane region" description="Helical" evidence="7">
    <location>
        <begin position="107"/>
        <end position="131"/>
    </location>
</feature>
<feature type="transmembrane region" description="Helical" evidence="7">
    <location>
        <begin position="65"/>
        <end position="87"/>
    </location>
</feature>
<feature type="transmembrane region" description="Helical" evidence="7">
    <location>
        <begin position="250"/>
        <end position="271"/>
    </location>
</feature>
<name>A0A372ZRT4_9ACTN</name>
<evidence type="ECO:0000313" key="8">
    <source>
        <dbReference type="EMBL" id="RGD58481.1"/>
    </source>
</evidence>
<sequence>MTDGVTKDGVATDGVTADASGGGPAGPPRGRRRLLTAVLLVAGVAGLVAVARNDAWSLVTRMADGWSLALLAVSVLTNVGGLLLGLLSWRAVLDDLGPPVGLFGSARIFFCGLLGKFLPTPVFGLLAHIQLGAEYGATAGRMVTTYVVSLGITMLTACLAALGIAPAVLGGNTWWLALPVLVLLCFVVRPGLIGAAVEHGARLFRRPPPSGRNSPRAVRVSLALALLSWFSAGLHLWLIVVALGGPPGRSLAACVGGFALATVAGTLTIVLPDGLGAREMVLVLSLSTVVPVSTAGAAAIVSRLVCTVAELGTAGVMILVTRSRRGTAPAAPGDTTADPPGGKTDAVPQPRS</sequence>
<feature type="region of interest" description="Disordered" evidence="6">
    <location>
        <begin position="326"/>
        <end position="352"/>
    </location>
</feature>
<keyword evidence="2" id="KW-1003">Cell membrane</keyword>
<feature type="transmembrane region" description="Helical" evidence="7">
    <location>
        <begin position="143"/>
        <end position="168"/>
    </location>
</feature>
<comment type="caution">
    <text evidence="8">The sequence shown here is derived from an EMBL/GenBank/DDBJ whole genome shotgun (WGS) entry which is preliminary data.</text>
</comment>
<evidence type="ECO:0000256" key="4">
    <source>
        <dbReference type="ARBA" id="ARBA00022989"/>
    </source>
</evidence>
<keyword evidence="3 7" id="KW-0812">Transmembrane</keyword>
<keyword evidence="4 7" id="KW-1133">Transmembrane helix</keyword>
<comment type="subcellular location">
    <subcellularLocation>
        <location evidence="1">Cell membrane</location>
        <topology evidence="1">Multi-pass membrane protein</topology>
    </subcellularLocation>
</comment>
<dbReference type="Proteomes" id="UP000263377">
    <property type="component" value="Unassembled WGS sequence"/>
</dbReference>
<reference evidence="8 9" key="1">
    <citation type="submission" date="2018-08" db="EMBL/GenBank/DDBJ databases">
        <title>Diversity &amp; Physiological Properties of Lignin-Decomposing Actinobacteria from Soil.</title>
        <authorList>
            <person name="Roh S.G."/>
            <person name="Kim S.B."/>
        </authorList>
    </citation>
    <scope>NUCLEOTIDE SEQUENCE [LARGE SCALE GENOMIC DNA]</scope>
    <source>
        <strain evidence="8 9">MMS17-GH009</strain>
    </source>
</reference>
<keyword evidence="5 7" id="KW-0472">Membrane</keyword>
<feature type="transmembrane region" description="Helical" evidence="7">
    <location>
        <begin position="174"/>
        <end position="197"/>
    </location>
</feature>
<feature type="compositionally biased region" description="Low complexity" evidence="6">
    <location>
        <begin position="326"/>
        <end position="345"/>
    </location>
</feature>
<evidence type="ECO:0000256" key="2">
    <source>
        <dbReference type="ARBA" id="ARBA00022475"/>
    </source>
</evidence>
<feature type="transmembrane region" description="Helical" evidence="7">
    <location>
        <begin position="218"/>
        <end position="244"/>
    </location>
</feature>
<dbReference type="GO" id="GO:0005886">
    <property type="term" value="C:plasma membrane"/>
    <property type="evidence" value="ECO:0007669"/>
    <property type="project" value="UniProtKB-SubCell"/>
</dbReference>
<dbReference type="AlphaFoldDB" id="A0A372ZRT4"/>
<protein>
    <submittedName>
        <fullName evidence="8">UPF0104 family protein</fullName>
    </submittedName>
</protein>
<evidence type="ECO:0000313" key="9">
    <source>
        <dbReference type="Proteomes" id="UP000263377"/>
    </source>
</evidence>
<feature type="transmembrane region" description="Helical" evidence="7">
    <location>
        <begin position="280"/>
        <end position="301"/>
    </location>
</feature>
<evidence type="ECO:0000256" key="3">
    <source>
        <dbReference type="ARBA" id="ARBA00022692"/>
    </source>
</evidence>
<keyword evidence="9" id="KW-1185">Reference proteome</keyword>